<feature type="region of interest" description="Disordered" evidence="1">
    <location>
        <begin position="1"/>
        <end position="77"/>
    </location>
</feature>
<name>A0A225VLB9_9STRA</name>
<keyword evidence="3" id="KW-1185">Reference proteome</keyword>
<feature type="compositionally biased region" description="Basic and acidic residues" evidence="1">
    <location>
        <begin position="12"/>
        <end position="23"/>
    </location>
</feature>
<dbReference type="AlphaFoldDB" id="A0A225VLB9"/>
<feature type="compositionally biased region" description="Polar residues" evidence="1">
    <location>
        <begin position="24"/>
        <end position="44"/>
    </location>
</feature>
<sequence length="89" mass="9686">MGRLPGSSGDSGFHRESQEEVQVKTEQGNEMSSNAGSTTTSLNARSADRQNTRRNAVEGSEADLDPDPDLEVKLRPPQVWCSKALVSQR</sequence>
<protein>
    <submittedName>
        <fullName evidence="2">Uncharacterized protein</fullName>
    </submittedName>
</protein>
<reference evidence="3" key="1">
    <citation type="submission" date="2017-03" db="EMBL/GenBank/DDBJ databases">
        <title>Phytopthora megakarya and P. palmivora, two closely related causual agents of cacao black pod achieved similar genome size and gene model numbers by different mechanisms.</title>
        <authorList>
            <person name="Ali S."/>
            <person name="Shao J."/>
            <person name="Larry D.J."/>
            <person name="Kronmiller B."/>
            <person name="Shen D."/>
            <person name="Strem M.D."/>
            <person name="Melnick R.L."/>
            <person name="Guiltinan M.J."/>
            <person name="Tyler B.M."/>
            <person name="Meinhardt L.W."/>
            <person name="Bailey B.A."/>
        </authorList>
    </citation>
    <scope>NUCLEOTIDE SEQUENCE [LARGE SCALE GENOMIC DNA]</scope>
    <source>
        <strain evidence="3">zdho120</strain>
    </source>
</reference>
<evidence type="ECO:0000313" key="3">
    <source>
        <dbReference type="Proteomes" id="UP000198211"/>
    </source>
</evidence>
<organism evidence="2 3">
    <name type="scientific">Phytophthora megakarya</name>
    <dbReference type="NCBI Taxonomy" id="4795"/>
    <lineage>
        <taxon>Eukaryota</taxon>
        <taxon>Sar</taxon>
        <taxon>Stramenopiles</taxon>
        <taxon>Oomycota</taxon>
        <taxon>Peronosporomycetes</taxon>
        <taxon>Peronosporales</taxon>
        <taxon>Peronosporaceae</taxon>
        <taxon>Phytophthora</taxon>
    </lineage>
</organism>
<dbReference type="EMBL" id="NBNE01004366">
    <property type="protein sequence ID" value="OWZ05567.1"/>
    <property type="molecule type" value="Genomic_DNA"/>
</dbReference>
<proteinExistence type="predicted"/>
<gene>
    <name evidence="2" type="ORF">PHMEG_00022327</name>
</gene>
<dbReference type="Proteomes" id="UP000198211">
    <property type="component" value="Unassembled WGS sequence"/>
</dbReference>
<dbReference type="OrthoDB" id="121277at2759"/>
<evidence type="ECO:0000313" key="2">
    <source>
        <dbReference type="EMBL" id="OWZ05567.1"/>
    </source>
</evidence>
<comment type="caution">
    <text evidence="2">The sequence shown here is derived from an EMBL/GenBank/DDBJ whole genome shotgun (WGS) entry which is preliminary data.</text>
</comment>
<feature type="compositionally biased region" description="Acidic residues" evidence="1">
    <location>
        <begin position="60"/>
        <end position="69"/>
    </location>
</feature>
<evidence type="ECO:0000256" key="1">
    <source>
        <dbReference type="SAM" id="MobiDB-lite"/>
    </source>
</evidence>
<accession>A0A225VLB9</accession>